<dbReference type="Gene3D" id="3.40.50.1820">
    <property type="entry name" value="alpha/beta hydrolase"/>
    <property type="match status" value="1"/>
</dbReference>
<organism evidence="1 2">
    <name type="scientific">Ambispora gerdemannii</name>
    <dbReference type="NCBI Taxonomy" id="144530"/>
    <lineage>
        <taxon>Eukaryota</taxon>
        <taxon>Fungi</taxon>
        <taxon>Fungi incertae sedis</taxon>
        <taxon>Mucoromycota</taxon>
        <taxon>Glomeromycotina</taxon>
        <taxon>Glomeromycetes</taxon>
        <taxon>Archaeosporales</taxon>
        <taxon>Ambisporaceae</taxon>
        <taxon>Ambispora</taxon>
    </lineage>
</organism>
<dbReference type="AlphaFoldDB" id="A0A9N9A4T8"/>
<gene>
    <name evidence="1" type="ORF">AGERDE_LOCUS5027</name>
</gene>
<keyword evidence="2" id="KW-1185">Reference proteome</keyword>
<reference evidence="1" key="1">
    <citation type="submission" date="2021-06" db="EMBL/GenBank/DDBJ databases">
        <authorList>
            <person name="Kallberg Y."/>
            <person name="Tangrot J."/>
            <person name="Rosling A."/>
        </authorList>
    </citation>
    <scope>NUCLEOTIDE SEQUENCE</scope>
    <source>
        <strain evidence="1">MT106</strain>
    </source>
</reference>
<comment type="caution">
    <text evidence="1">The sequence shown here is derived from an EMBL/GenBank/DDBJ whole genome shotgun (WGS) entry which is preliminary data.</text>
</comment>
<evidence type="ECO:0000313" key="1">
    <source>
        <dbReference type="EMBL" id="CAG8516841.1"/>
    </source>
</evidence>
<dbReference type="OrthoDB" id="18845at2759"/>
<protein>
    <submittedName>
        <fullName evidence="1">1081_t:CDS:1</fullName>
    </submittedName>
</protein>
<dbReference type="InterPro" id="IPR029058">
    <property type="entry name" value="AB_hydrolase_fold"/>
</dbReference>
<evidence type="ECO:0000313" key="2">
    <source>
        <dbReference type="Proteomes" id="UP000789831"/>
    </source>
</evidence>
<proteinExistence type="predicted"/>
<name>A0A9N9A4T8_9GLOM</name>
<dbReference type="EMBL" id="CAJVPL010000637">
    <property type="protein sequence ID" value="CAG8516841.1"/>
    <property type="molecule type" value="Genomic_DNA"/>
</dbReference>
<accession>A0A9N9A4T8</accession>
<dbReference type="Proteomes" id="UP000789831">
    <property type="component" value="Unassembled WGS sequence"/>
</dbReference>
<sequence length="105" mass="12031">MAEVLEINFEKRRLLGELHLPSKPDMEICVFVYGSGSLRYLAQVLRSQGVGTYLLNLLTSDEKEIDSLTKQLQYDWYHTSNRVVAVIDHFAKDERAAKMPIGLFV</sequence>